<evidence type="ECO:0000256" key="2">
    <source>
        <dbReference type="SAM" id="MobiDB-lite"/>
    </source>
</evidence>
<name>A0AAU9JK34_9CILI</name>
<reference evidence="3" key="1">
    <citation type="submission" date="2021-09" db="EMBL/GenBank/DDBJ databases">
        <authorList>
            <consortium name="AG Swart"/>
            <person name="Singh M."/>
            <person name="Singh A."/>
            <person name="Seah K."/>
            <person name="Emmerich C."/>
        </authorList>
    </citation>
    <scope>NUCLEOTIDE SEQUENCE</scope>
    <source>
        <strain evidence="3">ATCC30299</strain>
    </source>
</reference>
<dbReference type="Proteomes" id="UP001162131">
    <property type="component" value="Unassembled WGS sequence"/>
</dbReference>
<comment type="caution">
    <text evidence="3">The sequence shown here is derived from an EMBL/GenBank/DDBJ whole genome shotgun (WGS) entry which is preliminary data.</text>
</comment>
<protein>
    <submittedName>
        <fullName evidence="3">Uncharacterized protein</fullName>
    </submittedName>
</protein>
<feature type="region of interest" description="Disordered" evidence="2">
    <location>
        <begin position="360"/>
        <end position="386"/>
    </location>
</feature>
<sequence length="386" mass="45689">MEQLISLKAPENPLQQVSKIFTCSSTDYSSSASPSLPLSPIPMNFPTIMIKEPEYSFSYLSIDDTQFEALDSLEQKLNSLFDIVRKKEEKIYIRRNELIKRKNKIDKIREQLNSRMMKPKRDFTEEWNNVKTLENEIKSIELRIKNSLEKREIDAGNSMYKDAEIKEGLNEQISFLERKLKEKFCELENLKKLKKQKLVKKNEFLQKIELIRLERQDIKRRLGGISWSETAEDKNIELFMRIKKAEKNYRDEEMKKIELENELSTILEKWSLKFKEISNRKAKLRTYQNDIEAKLSIINYGNQQLKEQQKSNLERKASISDLKELIEIKIEAINQEEQNSQRNQSEIQEKIEILIQSCDNRKEPRSISKKSKTIAPSARSKIKMKK</sequence>
<keyword evidence="4" id="KW-1185">Reference proteome</keyword>
<keyword evidence="1" id="KW-0175">Coiled coil</keyword>
<feature type="coiled-coil region" evidence="1">
    <location>
        <begin position="130"/>
        <end position="193"/>
    </location>
</feature>
<evidence type="ECO:0000256" key="1">
    <source>
        <dbReference type="SAM" id="Coils"/>
    </source>
</evidence>
<gene>
    <name evidence="3" type="ORF">BSTOLATCC_MIC30461</name>
</gene>
<feature type="coiled-coil region" evidence="1">
    <location>
        <begin position="319"/>
        <end position="350"/>
    </location>
</feature>
<evidence type="ECO:0000313" key="3">
    <source>
        <dbReference type="EMBL" id="CAG9322080.1"/>
    </source>
</evidence>
<accession>A0AAU9JK34</accession>
<evidence type="ECO:0000313" key="4">
    <source>
        <dbReference type="Proteomes" id="UP001162131"/>
    </source>
</evidence>
<dbReference type="EMBL" id="CAJZBQ010000030">
    <property type="protein sequence ID" value="CAG9322080.1"/>
    <property type="molecule type" value="Genomic_DNA"/>
</dbReference>
<organism evidence="3 4">
    <name type="scientific">Blepharisma stoltei</name>
    <dbReference type="NCBI Taxonomy" id="1481888"/>
    <lineage>
        <taxon>Eukaryota</taxon>
        <taxon>Sar</taxon>
        <taxon>Alveolata</taxon>
        <taxon>Ciliophora</taxon>
        <taxon>Postciliodesmatophora</taxon>
        <taxon>Heterotrichea</taxon>
        <taxon>Heterotrichida</taxon>
        <taxon>Blepharismidae</taxon>
        <taxon>Blepharisma</taxon>
    </lineage>
</organism>
<dbReference type="AlphaFoldDB" id="A0AAU9JK34"/>
<proteinExistence type="predicted"/>
<feature type="coiled-coil region" evidence="1">
    <location>
        <begin position="228"/>
        <end position="269"/>
    </location>
</feature>